<dbReference type="PROSITE" id="PS50110">
    <property type="entry name" value="RESPONSE_REGULATORY"/>
    <property type="match status" value="1"/>
</dbReference>
<dbReference type="Gene3D" id="3.40.50.2300">
    <property type="match status" value="1"/>
</dbReference>
<gene>
    <name evidence="4" type="ORF">FPZ24_11870</name>
</gene>
<feature type="domain" description="Response regulatory" evidence="3">
    <location>
        <begin position="9"/>
        <end position="122"/>
    </location>
</feature>
<evidence type="ECO:0000313" key="5">
    <source>
        <dbReference type="Proteomes" id="UP000315673"/>
    </source>
</evidence>
<name>A0A5B8LKL2_9SPHN</name>
<dbReference type="InterPro" id="IPR011006">
    <property type="entry name" value="CheY-like_superfamily"/>
</dbReference>
<dbReference type="AlphaFoldDB" id="A0A5B8LKL2"/>
<organism evidence="4 5">
    <name type="scientific">Sphingomonas panacisoli</name>
    <dbReference type="NCBI Taxonomy" id="1813879"/>
    <lineage>
        <taxon>Bacteria</taxon>
        <taxon>Pseudomonadati</taxon>
        <taxon>Pseudomonadota</taxon>
        <taxon>Alphaproteobacteria</taxon>
        <taxon>Sphingomonadales</taxon>
        <taxon>Sphingomonadaceae</taxon>
        <taxon>Sphingomonas</taxon>
    </lineage>
</organism>
<keyword evidence="5" id="KW-1185">Reference proteome</keyword>
<reference evidence="4 5" key="1">
    <citation type="submission" date="2019-07" db="EMBL/GenBank/DDBJ databases">
        <title>Full genome sequence of Sphingomonas sp. 4R-6-7(HKS19).</title>
        <authorList>
            <person name="Im W.-T."/>
        </authorList>
    </citation>
    <scope>NUCLEOTIDE SEQUENCE [LARGE SCALE GENOMIC DNA]</scope>
    <source>
        <strain evidence="4 5">HKS19</strain>
    </source>
</reference>
<dbReference type="RefSeq" id="WP_146572248.1">
    <property type="nucleotide sequence ID" value="NZ_CP042306.1"/>
</dbReference>
<dbReference type="InterPro" id="IPR050595">
    <property type="entry name" value="Bact_response_regulator"/>
</dbReference>
<dbReference type="OrthoDB" id="9784719at2"/>
<evidence type="ECO:0000259" key="3">
    <source>
        <dbReference type="PROSITE" id="PS50110"/>
    </source>
</evidence>
<dbReference type="PANTHER" id="PTHR44591:SF3">
    <property type="entry name" value="RESPONSE REGULATORY DOMAIN-CONTAINING PROTEIN"/>
    <property type="match status" value="1"/>
</dbReference>
<evidence type="ECO:0000256" key="1">
    <source>
        <dbReference type="ARBA" id="ARBA00022553"/>
    </source>
</evidence>
<dbReference type="SUPFAM" id="SSF52172">
    <property type="entry name" value="CheY-like"/>
    <property type="match status" value="1"/>
</dbReference>
<evidence type="ECO:0000313" key="4">
    <source>
        <dbReference type="EMBL" id="QDZ08092.1"/>
    </source>
</evidence>
<protein>
    <submittedName>
        <fullName evidence="4">Response regulator</fullName>
    </submittedName>
</protein>
<dbReference type="GO" id="GO:0000160">
    <property type="term" value="P:phosphorelay signal transduction system"/>
    <property type="evidence" value="ECO:0007669"/>
    <property type="project" value="InterPro"/>
</dbReference>
<dbReference type="KEGG" id="spai:FPZ24_11870"/>
<dbReference type="EMBL" id="CP042306">
    <property type="protein sequence ID" value="QDZ08092.1"/>
    <property type="molecule type" value="Genomic_DNA"/>
</dbReference>
<dbReference type="Pfam" id="PF00072">
    <property type="entry name" value="Response_reg"/>
    <property type="match status" value="1"/>
</dbReference>
<sequence length="124" mass="13759">MEPTDGKTTVLVVEDETLVRMYSVGILEDAGFAVLEAESADEALIILDQHGEVRLLFSDVDMPGSMDGLALARLVHQRWPHIHLLLTSGHHHLQSAVIPDDGQFVRKPWSDKILIDKIASVLKQ</sequence>
<dbReference type="PANTHER" id="PTHR44591">
    <property type="entry name" value="STRESS RESPONSE REGULATOR PROTEIN 1"/>
    <property type="match status" value="1"/>
</dbReference>
<proteinExistence type="predicted"/>
<feature type="modified residue" description="4-aspartylphosphate" evidence="2">
    <location>
        <position position="59"/>
    </location>
</feature>
<dbReference type="SMART" id="SM00448">
    <property type="entry name" value="REC"/>
    <property type="match status" value="1"/>
</dbReference>
<evidence type="ECO:0000256" key="2">
    <source>
        <dbReference type="PROSITE-ProRule" id="PRU00169"/>
    </source>
</evidence>
<dbReference type="Proteomes" id="UP000315673">
    <property type="component" value="Chromosome"/>
</dbReference>
<dbReference type="InterPro" id="IPR001789">
    <property type="entry name" value="Sig_transdc_resp-reg_receiver"/>
</dbReference>
<accession>A0A5B8LKL2</accession>
<keyword evidence="1 2" id="KW-0597">Phosphoprotein</keyword>